<keyword evidence="2" id="KW-1015">Disulfide bond</keyword>
<evidence type="ECO:0000256" key="3">
    <source>
        <dbReference type="RuleBase" id="RU003818"/>
    </source>
</evidence>
<dbReference type="GO" id="GO:0060754">
    <property type="term" value="P:positive regulation of mast cell chemotaxis"/>
    <property type="evidence" value="ECO:0007669"/>
    <property type="project" value="TreeGrafter"/>
</dbReference>
<dbReference type="GO" id="GO:0002040">
    <property type="term" value="P:sprouting angiogenesis"/>
    <property type="evidence" value="ECO:0007669"/>
    <property type="project" value="TreeGrafter"/>
</dbReference>
<dbReference type="PROSITE" id="PS50278">
    <property type="entry name" value="PDGF_2"/>
    <property type="match status" value="1"/>
</dbReference>
<dbReference type="PANTHER" id="PTHR12025:SF3">
    <property type="entry name" value="VASCULAR ENDOTHELIAL GROWTH FACTOR C"/>
    <property type="match status" value="1"/>
</dbReference>
<evidence type="ECO:0000313" key="5">
    <source>
        <dbReference type="Ensembl" id="ENSGMOP00000034640.1"/>
    </source>
</evidence>
<reference evidence="5" key="1">
    <citation type="submission" date="2025-08" db="UniProtKB">
        <authorList>
            <consortium name="Ensembl"/>
        </authorList>
    </citation>
    <scope>IDENTIFICATION</scope>
</reference>
<dbReference type="GO" id="GO:0008083">
    <property type="term" value="F:growth factor activity"/>
    <property type="evidence" value="ECO:0007669"/>
    <property type="project" value="UniProtKB-KW"/>
</dbReference>
<evidence type="ECO:0000256" key="1">
    <source>
        <dbReference type="ARBA" id="ARBA00023030"/>
    </source>
</evidence>
<protein>
    <recommendedName>
        <fullName evidence="4">Platelet-derived growth factor (PDGF) family profile domain-containing protein</fullName>
    </recommendedName>
</protein>
<sequence length="254" mass="28126">RLVLEELQRTACRPREVCVEVSKEAPEPSSRQYLPRCVALHRCGGCCHHEGVACTNTSHHLLSPLMERLVVTVTFVNHTSCECVSKRPLRAVIRRHAITVTWGMGVHCVCVCVCVCAFAPGPLALCGPRRALDDASCECVCRNGLTDSSCEPGWRLDHDTCESGSPRTAPSRTLCGCVCAARCPGDQPLNPDTCLCQCRESPQSCLRQGKRFNTHTCSCYRLPCRKSKRGCPRGFYYSSQVCQCIPTYMRPAWN</sequence>
<feature type="domain" description="Platelet-derived growth factor (PDGF) family profile" evidence="4">
    <location>
        <begin position="1"/>
        <end position="88"/>
    </location>
</feature>
<organism evidence="5 6">
    <name type="scientific">Gadus morhua</name>
    <name type="common">Atlantic cod</name>
    <dbReference type="NCBI Taxonomy" id="8049"/>
    <lineage>
        <taxon>Eukaryota</taxon>
        <taxon>Metazoa</taxon>
        <taxon>Chordata</taxon>
        <taxon>Craniata</taxon>
        <taxon>Vertebrata</taxon>
        <taxon>Euteleostomi</taxon>
        <taxon>Actinopterygii</taxon>
        <taxon>Neopterygii</taxon>
        <taxon>Teleostei</taxon>
        <taxon>Neoteleostei</taxon>
        <taxon>Acanthomorphata</taxon>
        <taxon>Zeiogadaria</taxon>
        <taxon>Gadariae</taxon>
        <taxon>Gadiformes</taxon>
        <taxon>Gadoidei</taxon>
        <taxon>Gadidae</taxon>
        <taxon>Gadus</taxon>
    </lineage>
</organism>
<dbReference type="InterPro" id="IPR000072">
    <property type="entry name" value="PDGF/VEGF_dom"/>
</dbReference>
<dbReference type="GO" id="GO:0016020">
    <property type="term" value="C:membrane"/>
    <property type="evidence" value="ECO:0007669"/>
    <property type="project" value="InterPro"/>
</dbReference>
<accession>A0A8C5FGA2</accession>
<dbReference type="Gene3D" id="2.10.90.10">
    <property type="entry name" value="Cystine-knot cytokines"/>
    <property type="match status" value="1"/>
</dbReference>
<dbReference type="GO" id="GO:0045766">
    <property type="term" value="P:positive regulation of angiogenesis"/>
    <property type="evidence" value="ECO:0007669"/>
    <property type="project" value="TreeGrafter"/>
</dbReference>
<dbReference type="GO" id="GO:0001938">
    <property type="term" value="P:positive regulation of endothelial cell proliferation"/>
    <property type="evidence" value="ECO:0007669"/>
    <property type="project" value="TreeGrafter"/>
</dbReference>
<dbReference type="AlphaFoldDB" id="A0A8C5FGA2"/>
<dbReference type="OMA" id="ESTCECV"/>
<dbReference type="SUPFAM" id="SSF57501">
    <property type="entry name" value="Cystine-knot cytokines"/>
    <property type="match status" value="1"/>
</dbReference>
<dbReference type="InterPro" id="IPR050507">
    <property type="entry name" value="PDGF/VEGF_growth_factor"/>
</dbReference>
<evidence type="ECO:0000256" key="2">
    <source>
        <dbReference type="ARBA" id="ARBA00023157"/>
    </source>
</evidence>
<evidence type="ECO:0000313" key="6">
    <source>
        <dbReference type="Proteomes" id="UP000694546"/>
    </source>
</evidence>
<dbReference type="PANTHER" id="PTHR12025">
    <property type="entry name" value="VASCULAR ENDOTHELIAL GROWTH FACTOR"/>
    <property type="match status" value="1"/>
</dbReference>
<dbReference type="Proteomes" id="UP000694546">
    <property type="component" value="Chromosome 4"/>
</dbReference>
<dbReference type="GO" id="GO:0050930">
    <property type="term" value="P:induction of positive chemotaxis"/>
    <property type="evidence" value="ECO:0007669"/>
    <property type="project" value="TreeGrafter"/>
</dbReference>
<dbReference type="GO" id="GO:0001666">
    <property type="term" value="P:response to hypoxia"/>
    <property type="evidence" value="ECO:0007669"/>
    <property type="project" value="TreeGrafter"/>
</dbReference>
<dbReference type="InterPro" id="IPR029034">
    <property type="entry name" value="Cystine-knot_cytokine"/>
</dbReference>
<dbReference type="SMART" id="SM00141">
    <property type="entry name" value="PDGF"/>
    <property type="match status" value="1"/>
</dbReference>
<proteinExistence type="inferred from homology"/>
<dbReference type="GO" id="GO:0005615">
    <property type="term" value="C:extracellular space"/>
    <property type="evidence" value="ECO:0007669"/>
    <property type="project" value="TreeGrafter"/>
</dbReference>
<dbReference type="GeneTree" id="ENSGT00940000156167"/>
<dbReference type="GO" id="GO:0048010">
    <property type="term" value="P:vascular endothelial growth factor receptor signaling pathway"/>
    <property type="evidence" value="ECO:0007669"/>
    <property type="project" value="TreeGrafter"/>
</dbReference>
<dbReference type="GO" id="GO:0042056">
    <property type="term" value="F:chemoattractant activity"/>
    <property type="evidence" value="ECO:0007669"/>
    <property type="project" value="TreeGrafter"/>
</dbReference>
<name>A0A8C5FGA2_GADMO</name>
<keyword evidence="6" id="KW-1185">Reference proteome</keyword>
<reference evidence="5" key="2">
    <citation type="submission" date="2025-09" db="UniProtKB">
        <authorList>
            <consortium name="Ensembl"/>
        </authorList>
    </citation>
    <scope>IDENTIFICATION</scope>
</reference>
<keyword evidence="1 3" id="KW-0339">Growth factor</keyword>
<dbReference type="Ensembl" id="ENSGMOT00000050247.1">
    <property type="protein sequence ID" value="ENSGMOP00000034640.1"/>
    <property type="gene ID" value="ENSGMOG00000031767.1"/>
</dbReference>
<comment type="similarity">
    <text evidence="3">Belongs to the PDGF/VEGF growth factor family.</text>
</comment>
<evidence type="ECO:0000259" key="4">
    <source>
        <dbReference type="PROSITE" id="PS50278"/>
    </source>
</evidence>
<dbReference type="Pfam" id="PF00341">
    <property type="entry name" value="PDGF"/>
    <property type="match status" value="1"/>
</dbReference>
<dbReference type="GO" id="GO:0043185">
    <property type="term" value="F:vascular endothelial growth factor receptor 3 binding"/>
    <property type="evidence" value="ECO:0007669"/>
    <property type="project" value="TreeGrafter"/>
</dbReference>
<dbReference type="InterPro" id="IPR023581">
    <property type="entry name" value="PD_growth_factor_CS"/>
</dbReference>
<dbReference type="PROSITE" id="PS00249">
    <property type="entry name" value="PDGF_1"/>
    <property type="match status" value="1"/>
</dbReference>
<dbReference type="GO" id="GO:0038084">
    <property type="term" value="P:vascular endothelial growth factor signaling pathway"/>
    <property type="evidence" value="ECO:0007669"/>
    <property type="project" value="TreeGrafter"/>
</dbReference>